<comment type="caution">
    <text evidence="4">The sequence shown here is derived from an EMBL/GenBank/DDBJ whole genome shotgun (WGS) entry which is preliminary data.</text>
</comment>
<evidence type="ECO:0000259" key="2">
    <source>
        <dbReference type="Pfam" id="PF12667"/>
    </source>
</evidence>
<dbReference type="InterPro" id="IPR035376">
    <property type="entry name" value="NigD_C"/>
</dbReference>
<feature type="domain" description="NigD-like N-terminal OB" evidence="2">
    <location>
        <begin position="39"/>
        <end position="102"/>
    </location>
</feature>
<dbReference type="PROSITE" id="PS51257">
    <property type="entry name" value="PROKAR_LIPOPROTEIN"/>
    <property type="match status" value="1"/>
</dbReference>
<keyword evidence="1" id="KW-0732">Signal</keyword>
<reference evidence="4" key="2">
    <citation type="journal article" date="2021" name="PeerJ">
        <title>Extensive microbial diversity within the chicken gut microbiome revealed by metagenomics and culture.</title>
        <authorList>
            <person name="Gilroy R."/>
            <person name="Ravi A."/>
            <person name="Getino M."/>
            <person name="Pursley I."/>
            <person name="Horton D.L."/>
            <person name="Alikhan N.F."/>
            <person name="Baker D."/>
            <person name="Gharbi K."/>
            <person name="Hall N."/>
            <person name="Watson M."/>
            <person name="Adriaenssens E.M."/>
            <person name="Foster-Nyarko E."/>
            <person name="Jarju S."/>
            <person name="Secka A."/>
            <person name="Antonio M."/>
            <person name="Oren A."/>
            <person name="Chaudhuri R.R."/>
            <person name="La Ragione R."/>
            <person name="Hildebrand F."/>
            <person name="Pallen M.J."/>
        </authorList>
    </citation>
    <scope>NUCLEOTIDE SEQUENCE</scope>
    <source>
        <strain evidence="4">6919</strain>
    </source>
</reference>
<evidence type="ECO:0000259" key="3">
    <source>
        <dbReference type="Pfam" id="PF17415"/>
    </source>
</evidence>
<dbReference type="InterPro" id="IPR038179">
    <property type="entry name" value="NigD-like_N_sf"/>
</dbReference>
<name>A0A9D9IM67_9BACT</name>
<dbReference type="InterPro" id="IPR024299">
    <property type="entry name" value="NigD-like_OB_dom"/>
</dbReference>
<gene>
    <name evidence="4" type="ORF">IAB88_00645</name>
</gene>
<protein>
    <submittedName>
        <fullName evidence="4">NigD-like N-terminal domain-containing protein</fullName>
    </submittedName>
</protein>
<feature type="chain" id="PRO_5038955148" evidence="1">
    <location>
        <begin position="27"/>
        <end position="246"/>
    </location>
</feature>
<dbReference type="EMBL" id="JADIMC010000010">
    <property type="protein sequence ID" value="MBO8475484.1"/>
    <property type="molecule type" value="Genomic_DNA"/>
</dbReference>
<evidence type="ECO:0000256" key="1">
    <source>
        <dbReference type="SAM" id="SignalP"/>
    </source>
</evidence>
<evidence type="ECO:0000313" key="5">
    <source>
        <dbReference type="Proteomes" id="UP000823598"/>
    </source>
</evidence>
<sequence length="246" mass="27811">MTKSQVNLIKLICIAFIMAVTSSCMNDDNNGTYYSTIGSLEKADGINYLIATDSGRKLLISNSTEVAAEAKAGDRLYVEFTFDSEEPQGYDGKIDIFYLYKILVKDPVHLTAENSNEIGDDYISVSEIWATDKYLNFRFQYFSGGDKTHYINLVTVDEPKKTEDGYLYVEFRHNANNDVEQYPYNGIVSFNTDKLLSENPSLKGLIIRTKTYSAGEYFYKLNFEDKADNNTTKMKLGTSMNAGDLK</sequence>
<dbReference type="Pfam" id="PF12667">
    <property type="entry name" value="NigD_N"/>
    <property type="match status" value="1"/>
</dbReference>
<dbReference type="InterPro" id="IPR038143">
    <property type="entry name" value="NigD-like_C_dom_sf"/>
</dbReference>
<evidence type="ECO:0000313" key="4">
    <source>
        <dbReference type="EMBL" id="MBO8475484.1"/>
    </source>
</evidence>
<dbReference type="Gene3D" id="2.40.50.500">
    <property type="entry name" value="NigD-like N-terminal OB domain"/>
    <property type="match status" value="1"/>
</dbReference>
<dbReference type="AlphaFoldDB" id="A0A9D9IM67"/>
<dbReference type="Pfam" id="PF17415">
    <property type="entry name" value="NigD_C"/>
    <property type="match status" value="1"/>
</dbReference>
<organism evidence="4 5">
    <name type="scientific">Candidatus Limisoma faecipullorum</name>
    <dbReference type="NCBI Taxonomy" id="2840854"/>
    <lineage>
        <taxon>Bacteria</taxon>
        <taxon>Pseudomonadati</taxon>
        <taxon>Bacteroidota</taxon>
        <taxon>Bacteroidia</taxon>
        <taxon>Bacteroidales</taxon>
        <taxon>Candidatus Limisoma</taxon>
    </lineage>
</organism>
<proteinExistence type="predicted"/>
<feature type="domain" description="NigD-like C-terminal" evidence="3">
    <location>
        <begin position="108"/>
        <end position="222"/>
    </location>
</feature>
<dbReference type="Proteomes" id="UP000823598">
    <property type="component" value="Unassembled WGS sequence"/>
</dbReference>
<accession>A0A9D9IM67</accession>
<dbReference type="Gene3D" id="2.60.40.2370">
    <property type="entry name" value="NigD-like, C-terminal beta sandwich domain"/>
    <property type="match status" value="1"/>
</dbReference>
<reference evidence="4" key="1">
    <citation type="submission" date="2020-10" db="EMBL/GenBank/DDBJ databases">
        <authorList>
            <person name="Gilroy R."/>
        </authorList>
    </citation>
    <scope>NUCLEOTIDE SEQUENCE</scope>
    <source>
        <strain evidence="4">6919</strain>
    </source>
</reference>
<feature type="signal peptide" evidence="1">
    <location>
        <begin position="1"/>
        <end position="26"/>
    </location>
</feature>